<reference evidence="2 3" key="1">
    <citation type="journal article" date="2016" name="Genome Announc.">
        <title>Draft Genome Sequence of the Anaerobic Ammonium-Oxidizing Bacterium 'Candidatus Brocadia sp. 40'.</title>
        <authorList>
            <person name="Ali M."/>
            <person name="Haroon M.F."/>
            <person name="Narita Y."/>
            <person name="Zhang L."/>
            <person name="Rangel Shaw D."/>
            <person name="Okabe S."/>
            <person name="Saikaly P.E."/>
        </authorList>
    </citation>
    <scope>NUCLEOTIDE SEQUENCE [LARGE SCALE GENOMIC DNA]</scope>
    <source>
        <strain evidence="2 3">40</strain>
    </source>
</reference>
<sequence>MHIFERANFMMRLIGLLIAAAVAVWVYTDAKKRGYKTPAAIGWMIGVFLLMIVVLPVYLIMRTRQGKQIEVLTPCKYCGKYYEGTPLYCPNCGHKVGGYSFKEE</sequence>
<gene>
    <name evidence="2" type="ORF">BIY37_10515</name>
</gene>
<evidence type="ECO:0000256" key="1">
    <source>
        <dbReference type="SAM" id="Phobius"/>
    </source>
</evidence>
<name>A0A1V6LY34_9BACT</name>
<protein>
    <submittedName>
        <fullName evidence="2">Uncharacterized protein</fullName>
    </submittedName>
</protein>
<keyword evidence="3" id="KW-1185">Reference proteome</keyword>
<dbReference type="EMBL" id="MJUW02000108">
    <property type="protein sequence ID" value="OQD45027.1"/>
    <property type="molecule type" value="Genomic_DNA"/>
</dbReference>
<feature type="transmembrane region" description="Helical" evidence="1">
    <location>
        <begin position="40"/>
        <end position="60"/>
    </location>
</feature>
<comment type="caution">
    <text evidence="2">The sequence shown here is derived from an EMBL/GenBank/DDBJ whole genome shotgun (WGS) entry which is preliminary data.</text>
</comment>
<evidence type="ECO:0000313" key="3">
    <source>
        <dbReference type="Proteomes" id="UP000242219"/>
    </source>
</evidence>
<dbReference type="Proteomes" id="UP000242219">
    <property type="component" value="Unassembled WGS sequence"/>
</dbReference>
<organism evidence="2 3">
    <name type="scientific">Candidatus Brocadia sapporoensis</name>
    <dbReference type="NCBI Taxonomy" id="392547"/>
    <lineage>
        <taxon>Bacteria</taxon>
        <taxon>Pseudomonadati</taxon>
        <taxon>Planctomycetota</taxon>
        <taxon>Candidatus Brocadiia</taxon>
        <taxon>Candidatus Brocadiales</taxon>
        <taxon>Candidatus Brocadiaceae</taxon>
        <taxon>Candidatus Brocadia</taxon>
    </lineage>
</organism>
<proteinExistence type="predicted"/>
<evidence type="ECO:0000313" key="2">
    <source>
        <dbReference type="EMBL" id="OQD45027.1"/>
    </source>
</evidence>
<keyword evidence="1" id="KW-0812">Transmembrane</keyword>
<keyword evidence="1" id="KW-1133">Transmembrane helix</keyword>
<keyword evidence="1" id="KW-0472">Membrane</keyword>
<dbReference type="AlphaFoldDB" id="A0A1V6LY34"/>
<accession>A0A1V6LY34</accession>